<proteinExistence type="predicted"/>
<evidence type="ECO:0000256" key="1">
    <source>
        <dbReference type="SAM" id="MobiDB-lite"/>
    </source>
</evidence>
<dbReference type="Proteomes" id="UP000238413">
    <property type="component" value="Chromosome"/>
</dbReference>
<feature type="region of interest" description="Disordered" evidence="1">
    <location>
        <begin position="97"/>
        <end position="124"/>
    </location>
</feature>
<protein>
    <submittedName>
        <fullName evidence="2">Uncharacterized protein</fullName>
    </submittedName>
</protein>
<evidence type="ECO:0000313" key="2">
    <source>
        <dbReference type="EMBL" id="AVH54613.1"/>
    </source>
</evidence>
<gene>
    <name evidence="2" type="ORF">C4B68_00820</name>
</gene>
<evidence type="ECO:0000313" key="3">
    <source>
        <dbReference type="Proteomes" id="UP000238413"/>
    </source>
</evidence>
<keyword evidence="3" id="KW-1185">Reference proteome</keyword>
<reference evidence="2 3" key="1">
    <citation type="submission" date="2018-02" db="EMBL/GenBank/DDBJ databases">
        <title>Complete genome sequence of Streptomyces dengpaensis, the producer of angucyclines.</title>
        <authorList>
            <person name="Yumei L."/>
        </authorList>
    </citation>
    <scope>NUCLEOTIDE SEQUENCE [LARGE SCALE GENOMIC DNA]</scope>
    <source>
        <strain evidence="2 3">XZHG99</strain>
    </source>
</reference>
<name>A0ABN5HV61_9ACTN</name>
<accession>A0ABN5HV61</accession>
<dbReference type="EMBL" id="CP026652">
    <property type="protein sequence ID" value="AVH54613.1"/>
    <property type="molecule type" value="Genomic_DNA"/>
</dbReference>
<organism evidence="2 3">
    <name type="scientific">Streptomyces dengpaensis</name>
    <dbReference type="NCBI Taxonomy" id="2049881"/>
    <lineage>
        <taxon>Bacteria</taxon>
        <taxon>Bacillati</taxon>
        <taxon>Actinomycetota</taxon>
        <taxon>Actinomycetes</taxon>
        <taxon>Kitasatosporales</taxon>
        <taxon>Streptomycetaceae</taxon>
        <taxon>Streptomyces</taxon>
    </lineage>
</organism>
<sequence length="124" mass="13392">MVGLCLISQGLQFRTQRVVLSYQFGLAAPICRRLPGGAAGPLRAVFGRGFGDGSQGLEGDDHGWVQTAHWAALLAADPSIGPWALPVTGRLDDVSAVQTQPPPVQFPRRSRRPEKLEQSLPTFF</sequence>